<proteinExistence type="predicted"/>
<dbReference type="Proteomes" id="UP000583944">
    <property type="component" value="Unassembled WGS sequence"/>
</dbReference>
<sequence length="784" mass="85957">MGRFLNGEVKTSCSRVSARRGEGKGRKEGRKEGRGGEQKEEKKRKKEGSGRLCASGRDVDLMAGCPADELREIYQELTQPCNHDNTYVTVQPSWLHSAALRSTSGKTHPTAVGISSRNGRPVAAGYPSLPMNCREACEGASGSSEHTSTSGQNAMRKSPVSLGLVETPSGSAGKGNRPTRVNQSHRTGLESNMCLPEAMTSKVPDAGGMNTRHSGLFLSTPTEHRWTCWLCETPCARPGWLNAPELYLGEEERADMDDYYQHHKHHLPVTLLTLCSRCSAACSLPADASHASVLRKAGATHVLLQRTEVFVQFLRGFKRLLESLAKIEETMVSDARVYAGGTRPSLWDFHPDFQSSVMHQLIDMLASTLEADSLQSRRQQVDVLSAHERLLLEGERVWLQRQLSTIEENGPSPMWLLRTAVVPLSTAESGIMSHDVSHAPQRGLQDERRKLHAKLRTCFLSAKTEPRGWRHDQRNRVVQGGEGSNEALQHMMERALTARWHQLGDGSASSANVTDTPATKNDKRDNQQLHSPTFVSLPKDTGGGGARLIHEDPDNILLHYFEGRLEDLPKFKLLSVDATRGGGNNECLPQPFRHVPGTHRSSCGDLANVSSDVVLVAADDAAAVSMDTEGLLKHLREEQKRREESEAALRESHQKIAALEKATDHISGLALDLEYVLGEQLAGMWRFLRNTTQGCVDVMMQKSLLFSDEMAALMRQAQRQAYGLNGMFPPTHAGRAFEARRDLPSSAPLTSPNGALAESNVERLRSCANSPASCAAGIGPTHAL</sequence>
<evidence type="ECO:0000256" key="1">
    <source>
        <dbReference type="SAM" id="Coils"/>
    </source>
</evidence>
<dbReference type="EMBL" id="JABDHM010000026">
    <property type="protein sequence ID" value="KAF5222610.1"/>
    <property type="molecule type" value="Genomic_DNA"/>
</dbReference>
<evidence type="ECO:0000313" key="4">
    <source>
        <dbReference type="Proteomes" id="UP000583944"/>
    </source>
</evidence>
<name>A0A7J6Y8K0_TRYCR</name>
<feature type="region of interest" description="Disordered" evidence="2">
    <location>
        <begin position="137"/>
        <end position="185"/>
    </location>
</feature>
<evidence type="ECO:0000256" key="2">
    <source>
        <dbReference type="SAM" id="MobiDB-lite"/>
    </source>
</evidence>
<organism evidence="3 4">
    <name type="scientific">Trypanosoma cruzi</name>
    <dbReference type="NCBI Taxonomy" id="5693"/>
    <lineage>
        <taxon>Eukaryota</taxon>
        <taxon>Discoba</taxon>
        <taxon>Euglenozoa</taxon>
        <taxon>Kinetoplastea</taxon>
        <taxon>Metakinetoplastina</taxon>
        <taxon>Trypanosomatida</taxon>
        <taxon>Trypanosomatidae</taxon>
        <taxon>Trypanosoma</taxon>
        <taxon>Schizotrypanum</taxon>
    </lineage>
</organism>
<comment type="caution">
    <text evidence="3">The sequence shown here is derived from an EMBL/GenBank/DDBJ whole genome shotgun (WGS) entry which is preliminary data.</text>
</comment>
<feature type="coiled-coil region" evidence="1">
    <location>
        <begin position="635"/>
        <end position="662"/>
    </location>
</feature>
<feature type="compositionally biased region" description="Polar residues" evidence="2">
    <location>
        <begin position="507"/>
        <end position="519"/>
    </location>
</feature>
<dbReference type="VEuPathDB" id="TriTrypDB:ECC02_004419"/>
<protein>
    <submittedName>
        <fullName evidence="3">Uncharacterized protein</fullName>
    </submittedName>
</protein>
<feature type="compositionally biased region" description="Basic and acidic residues" evidence="2">
    <location>
        <begin position="19"/>
        <end position="41"/>
    </location>
</feature>
<gene>
    <name evidence="3" type="ORF">ECC02_004419</name>
</gene>
<dbReference type="AlphaFoldDB" id="A0A7J6Y8K0"/>
<reference evidence="3 4" key="1">
    <citation type="journal article" date="2019" name="Genome Biol. Evol.">
        <title>Nanopore Sequencing Significantly Improves Genome Assembly of the Protozoan Parasite Trypanosoma cruzi.</title>
        <authorList>
            <person name="Diaz-Viraque F."/>
            <person name="Pita S."/>
            <person name="Greif G."/>
            <person name="de Souza R.C.M."/>
            <person name="Iraola G."/>
            <person name="Robello C."/>
        </authorList>
    </citation>
    <scope>NUCLEOTIDE SEQUENCE [LARGE SCALE GENOMIC DNA]</scope>
    <source>
        <strain evidence="3 4">Berenice</strain>
    </source>
</reference>
<feature type="compositionally biased region" description="Polar residues" evidence="2">
    <location>
        <begin position="141"/>
        <end position="155"/>
    </location>
</feature>
<feature type="region of interest" description="Disordered" evidence="2">
    <location>
        <begin position="504"/>
        <end position="547"/>
    </location>
</feature>
<accession>A0A7J6Y8K0</accession>
<keyword evidence="1" id="KW-0175">Coiled coil</keyword>
<dbReference type="VEuPathDB" id="TriTrypDB:BCY84_02899"/>
<feature type="region of interest" description="Disordered" evidence="2">
    <location>
        <begin position="1"/>
        <end position="52"/>
    </location>
</feature>
<evidence type="ECO:0000313" key="3">
    <source>
        <dbReference type="EMBL" id="KAF5222610.1"/>
    </source>
</evidence>